<protein>
    <recommendedName>
        <fullName evidence="1">Methyltransferase type 11 domain-containing protein</fullName>
    </recommendedName>
</protein>
<evidence type="ECO:0000259" key="1">
    <source>
        <dbReference type="Pfam" id="PF08241"/>
    </source>
</evidence>
<dbReference type="Proteomes" id="UP000034086">
    <property type="component" value="Unassembled WGS sequence"/>
</dbReference>
<evidence type="ECO:0000313" key="3">
    <source>
        <dbReference type="Proteomes" id="UP000034086"/>
    </source>
</evidence>
<name>A0A0G1M6X3_9BACT</name>
<evidence type="ECO:0000313" key="2">
    <source>
        <dbReference type="EMBL" id="KKU04069.1"/>
    </source>
</evidence>
<sequence length="252" mass="28910">MAAHYDTYDYPTYWIGREYEHEAEVVALKAFLEKIPKIDTILEIGAGFGRLTPSYLFRARKIILSDPSSRLLAIARDTFGERKNVKFIQSCAENLVKKIPKESIDVIILVRVLHHLKDPDNFYDVCSRLLKKNGYLILEFANKKHLKATLQEFSKGNLTFPLDIFPKPVGSIRRRKKSSLPFLNFHPDIVKHELTERGFEIKEGRSVSNIRSAFFKKLLASETLIAIEKVLQGPLYLISFGPSIFLLAQKTQ</sequence>
<dbReference type="PANTHER" id="PTHR43861">
    <property type="entry name" value="TRANS-ACONITATE 2-METHYLTRANSFERASE-RELATED"/>
    <property type="match status" value="1"/>
</dbReference>
<feature type="domain" description="Methyltransferase type 11" evidence="1">
    <location>
        <begin position="42"/>
        <end position="138"/>
    </location>
</feature>
<comment type="caution">
    <text evidence="2">The sequence shown here is derived from an EMBL/GenBank/DDBJ whole genome shotgun (WGS) entry which is preliminary data.</text>
</comment>
<dbReference type="InterPro" id="IPR013216">
    <property type="entry name" value="Methyltransf_11"/>
</dbReference>
<dbReference type="CDD" id="cd02440">
    <property type="entry name" value="AdoMet_MTases"/>
    <property type="match status" value="1"/>
</dbReference>
<dbReference type="GO" id="GO:0008757">
    <property type="term" value="F:S-adenosylmethionine-dependent methyltransferase activity"/>
    <property type="evidence" value="ECO:0007669"/>
    <property type="project" value="InterPro"/>
</dbReference>
<accession>A0A0G1M6X3</accession>
<dbReference type="Gene3D" id="3.40.50.150">
    <property type="entry name" value="Vaccinia Virus protein VP39"/>
    <property type="match status" value="1"/>
</dbReference>
<dbReference type="EMBL" id="LCKQ01000004">
    <property type="protein sequence ID" value="KKU04069.1"/>
    <property type="molecule type" value="Genomic_DNA"/>
</dbReference>
<dbReference type="AlphaFoldDB" id="A0A0G1M6X3"/>
<dbReference type="InterPro" id="IPR029063">
    <property type="entry name" value="SAM-dependent_MTases_sf"/>
</dbReference>
<organism evidence="2 3">
    <name type="scientific">Candidatus Woesebacteria bacterium GW2011_GWE1_45_18</name>
    <dbReference type="NCBI Taxonomy" id="1618598"/>
    <lineage>
        <taxon>Bacteria</taxon>
        <taxon>Candidatus Woeseibacteriota</taxon>
    </lineage>
</organism>
<proteinExistence type="predicted"/>
<dbReference type="Pfam" id="PF08241">
    <property type="entry name" value="Methyltransf_11"/>
    <property type="match status" value="1"/>
</dbReference>
<dbReference type="SUPFAM" id="SSF53335">
    <property type="entry name" value="S-adenosyl-L-methionine-dependent methyltransferases"/>
    <property type="match status" value="1"/>
</dbReference>
<reference evidence="2 3" key="1">
    <citation type="journal article" date="2015" name="Nature">
        <title>rRNA introns, odd ribosomes, and small enigmatic genomes across a large radiation of phyla.</title>
        <authorList>
            <person name="Brown C.T."/>
            <person name="Hug L.A."/>
            <person name="Thomas B.C."/>
            <person name="Sharon I."/>
            <person name="Castelle C.J."/>
            <person name="Singh A."/>
            <person name="Wilkins M.J."/>
            <person name="Williams K.H."/>
            <person name="Banfield J.F."/>
        </authorList>
    </citation>
    <scope>NUCLEOTIDE SEQUENCE [LARGE SCALE GENOMIC DNA]</scope>
</reference>
<gene>
    <name evidence="2" type="ORF">UX03_C0004G0004</name>
</gene>